<sequence length="143" mass="15838">MPNEEEKSYAYSLASDIFHMVESARESGLDVDGGFQNDPFSTPDVAIKYLFYPKKDLMQLPMPAGVKKRIGAANVLAQVSKHEKIAGIHLIYSSPKPFSKLKSLEEAEAAMDQKGVQEYADHVAQVLREDLVAKVKPDTDTPQ</sequence>
<dbReference type="RefSeq" id="WP_078686244.1">
    <property type="nucleotide sequence ID" value="NZ_FUYA01000025.1"/>
</dbReference>
<dbReference type="Proteomes" id="UP000189733">
    <property type="component" value="Unassembled WGS sequence"/>
</dbReference>
<dbReference type="OrthoDB" id="5471126at2"/>
<accession>A0A1T4X5A4</accession>
<dbReference type="EMBL" id="FUYA01000025">
    <property type="protein sequence ID" value="SKA84736.1"/>
    <property type="molecule type" value="Genomic_DNA"/>
</dbReference>
<reference evidence="1 2" key="1">
    <citation type="submission" date="2017-02" db="EMBL/GenBank/DDBJ databases">
        <authorList>
            <person name="Peterson S.W."/>
        </authorList>
    </citation>
    <scope>NUCLEOTIDE SEQUENCE [LARGE SCALE GENOMIC DNA]</scope>
    <source>
        <strain evidence="1 2">DSM 18034</strain>
    </source>
</reference>
<dbReference type="AlphaFoldDB" id="A0A1T4X5A4"/>
<evidence type="ECO:0000313" key="2">
    <source>
        <dbReference type="Proteomes" id="UP000189733"/>
    </source>
</evidence>
<organism evidence="1 2">
    <name type="scientific">Desulfobaculum bizertense DSM 18034</name>
    <dbReference type="NCBI Taxonomy" id="1121442"/>
    <lineage>
        <taxon>Bacteria</taxon>
        <taxon>Pseudomonadati</taxon>
        <taxon>Thermodesulfobacteriota</taxon>
        <taxon>Desulfovibrionia</taxon>
        <taxon>Desulfovibrionales</taxon>
        <taxon>Desulfovibrionaceae</taxon>
        <taxon>Desulfobaculum</taxon>
    </lineage>
</organism>
<keyword evidence="2" id="KW-1185">Reference proteome</keyword>
<evidence type="ECO:0000313" key="1">
    <source>
        <dbReference type="EMBL" id="SKA84736.1"/>
    </source>
</evidence>
<proteinExistence type="predicted"/>
<protein>
    <submittedName>
        <fullName evidence="1">Uncharacterized protein</fullName>
    </submittedName>
</protein>
<gene>
    <name evidence="1" type="ORF">SAMN02745702_02982</name>
</gene>
<name>A0A1T4X5A4_9BACT</name>